<dbReference type="PANTHER" id="PTHR43386">
    <property type="entry name" value="OLIGOPEPTIDE TRANSPORT SYSTEM PERMEASE PROTEIN APPC"/>
    <property type="match status" value="1"/>
</dbReference>
<dbReference type="Proteomes" id="UP000886050">
    <property type="component" value="Unassembled WGS sequence"/>
</dbReference>
<evidence type="ECO:0000259" key="8">
    <source>
        <dbReference type="PROSITE" id="PS50928"/>
    </source>
</evidence>
<evidence type="ECO:0000256" key="4">
    <source>
        <dbReference type="ARBA" id="ARBA00022692"/>
    </source>
</evidence>
<dbReference type="GO" id="GO:0005886">
    <property type="term" value="C:plasma membrane"/>
    <property type="evidence" value="ECO:0007669"/>
    <property type="project" value="UniProtKB-SubCell"/>
</dbReference>
<evidence type="ECO:0000256" key="1">
    <source>
        <dbReference type="ARBA" id="ARBA00004651"/>
    </source>
</evidence>
<sequence length="294" mass="31776">MSEKIEVKYSISRFIVSKIKNIFPQKGTEYFALVGFILILLIILMAIFAPFIAPYNPIKKVGDILQEPGSKFLLGTDGLGRDVLSRIIFGARTAILVTLLAVSISLSFGVLLGLLSGYTGGKFDTVFSLVMDAMYSFPGLILAIVLAAMLGPGILNTAVAIAVIYTPTYFRMVRGLVLSLKESLFVEAARAIGANDRTIVFKYIFPNVISSIPIVLSLNAADAVLTLAALSFLGLGLPAPTPDWGFDLRAGHAYLASKIWWPSTFPGLMIVILTLGFSLLGEGLNEILNPELRR</sequence>
<dbReference type="EMBL" id="DRTX01000117">
    <property type="protein sequence ID" value="HHF53157.1"/>
    <property type="molecule type" value="Genomic_DNA"/>
</dbReference>
<feature type="transmembrane region" description="Helical" evidence="7">
    <location>
        <begin position="94"/>
        <end position="115"/>
    </location>
</feature>
<comment type="subcellular location">
    <subcellularLocation>
        <location evidence="1 7">Cell membrane</location>
        <topology evidence="1 7">Multi-pass membrane protein</topology>
    </subcellularLocation>
</comment>
<dbReference type="InterPro" id="IPR050366">
    <property type="entry name" value="BP-dependent_transpt_permease"/>
</dbReference>
<gene>
    <name evidence="9" type="ORF">ENL43_02190</name>
</gene>
<feature type="transmembrane region" description="Helical" evidence="7">
    <location>
        <begin position="259"/>
        <end position="280"/>
    </location>
</feature>
<dbReference type="Pfam" id="PF12911">
    <property type="entry name" value="OppC_N"/>
    <property type="match status" value="1"/>
</dbReference>
<evidence type="ECO:0000313" key="9">
    <source>
        <dbReference type="EMBL" id="HHF53157.1"/>
    </source>
</evidence>
<keyword evidence="2 7" id="KW-0813">Transport</keyword>
<dbReference type="AlphaFoldDB" id="A0A7V5HMX9"/>
<dbReference type="SUPFAM" id="SSF161098">
    <property type="entry name" value="MetI-like"/>
    <property type="match status" value="1"/>
</dbReference>
<name>A0A7V5HMX9_UNCW3</name>
<dbReference type="InterPro" id="IPR000515">
    <property type="entry name" value="MetI-like"/>
</dbReference>
<dbReference type="CDD" id="cd06261">
    <property type="entry name" value="TM_PBP2"/>
    <property type="match status" value="1"/>
</dbReference>
<feature type="transmembrane region" description="Helical" evidence="7">
    <location>
        <begin position="30"/>
        <end position="53"/>
    </location>
</feature>
<dbReference type="InterPro" id="IPR035906">
    <property type="entry name" value="MetI-like_sf"/>
</dbReference>
<accession>A0A7V5HMX9</accession>
<feature type="transmembrane region" description="Helical" evidence="7">
    <location>
        <begin position="135"/>
        <end position="165"/>
    </location>
</feature>
<evidence type="ECO:0000256" key="2">
    <source>
        <dbReference type="ARBA" id="ARBA00022448"/>
    </source>
</evidence>
<dbReference type="Gene3D" id="1.10.3720.10">
    <property type="entry name" value="MetI-like"/>
    <property type="match status" value="1"/>
</dbReference>
<keyword evidence="3" id="KW-1003">Cell membrane</keyword>
<keyword evidence="4 7" id="KW-0812">Transmembrane</keyword>
<comment type="caution">
    <text evidence="9">The sequence shown here is derived from an EMBL/GenBank/DDBJ whole genome shotgun (WGS) entry which is preliminary data.</text>
</comment>
<dbReference type="PANTHER" id="PTHR43386:SF1">
    <property type="entry name" value="D,D-DIPEPTIDE TRANSPORT SYSTEM PERMEASE PROTEIN DDPC-RELATED"/>
    <property type="match status" value="1"/>
</dbReference>
<evidence type="ECO:0000256" key="7">
    <source>
        <dbReference type="RuleBase" id="RU363032"/>
    </source>
</evidence>
<evidence type="ECO:0000256" key="5">
    <source>
        <dbReference type="ARBA" id="ARBA00022989"/>
    </source>
</evidence>
<dbReference type="PROSITE" id="PS50928">
    <property type="entry name" value="ABC_TM1"/>
    <property type="match status" value="1"/>
</dbReference>
<dbReference type="Pfam" id="PF00528">
    <property type="entry name" value="BPD_transp_1"/>
    <property type="match status" value="1"/>
</dbReference>
<protein>
    <submittedName>
        <fullName evidence="9">ABC transporter permease</fullName>
    </submittedName>
</protein>
<reference evidence="9" key="1">
    <citation type="journal article" date="2020" name="mSystems">
        <title>Genome- and Community-Level Interaction Insights into Carbon Utilization and Element Cycling Functions of Hydrothermarchaeota in Hydrothermal Sediment.</title>
        <authorList>
            <person name="Zhou Z."/>
            <person name="Liu Y."/>
            <person name="Xu W."/>
            <person name="Pan J."/>
            <person name="Luo Z.H."/>
            <person name="Li M."/>
        </authorList>
    </citation>
    <scope>NUCLEOTIDE SEQUENCE [LARGE SCALE GENOMIC DNA]</scope>
    <source>
        <strain evidence="9">HyVt-96</strain>
    </source>
</reference>
<evidence type="ECO:0000256" key="6">
    <source>
        <dbReference type="ARBA" id="ARBA00023136"/>
    </source>
</evidence>
<comment type="similarity">
    <text evidence="7">Belongs to the binding-protein-dependent transport system permease family.</text>
</comment>
<dbReference type="GO" id="GO:0055085">
    <property type="term" value="P:transmembrane transport"/>
    <property type="evidence" value="ECO:0007669"/>
    <property type="project" value="InterPro"/>
</dbReference>
<proteinExistence type="inferred from homology"/>
<dbReference type="InterPro" id="IPR025966">
    <property type="entry name" value="OppC_N"/>
</dbReference>
<evidence type="ECO:0000256" key="3">
    <source>
        <dbReference type="ARBA" id="ARBA00022475"/>
    </source>
</evidence>
<keyword evidence="5 7" id="KW-1133">Transmembrane helix</keyword>
<feature type="domain" description="ABC transmembrane type-1" evidence="8">
    <location>
        <begin position="91"/>
        <end position="281"/>
    </location>
</feature>
<keyword evidence="6 7" id="KW-0472">Membrane</keyword>
<organism evidence="9">
    <name type="scientific">candidate division WOR-3 bacterium</name>
    <dbReference type="NCBI Taxonomy" id="2052148"/>
    <lineage>
        <taxon>Bacteria</taxon>
        <taxon>Bacteria division WOR-3</taxon>
    </lineage>
</organism>